<name>A0A125QD62_PSEFL</name>
<dbReference type="AlphaFoldDB" id="A0A125QD62"/>
<dbReference type="Proteomes" id="UP000063434">
    <property type="component" value="Unassembled WGS sequence"/>
</dbReference>
<keyword evidence="1" id="KW-0812">Transmembrane</keyword>
<protein>
    <submittedName>
        <fullName evidence="2">Uncharacterized protein</fullName>
    </submittedName>
</protein>
<feature type="transmembrane region" description="Helical" evidence="1">
    <location>
        <begin position="12"/>
        <end position="33"/>
    </location>
</feature>
<evidence type="ECO:0000313" key="2">
    <source>
        <dbReference type="EMBL" id="KWV70933.1"/>
    </source>
</evidence>
<dbReference type="PATRIC" id="fig|294.195.peg.5985"/>
<comment type="caution">
    <text evidence="2">The sequence shown here is derived from an EMBL/GenBank/DDBJ whole genome shotgun (WGS) entry which is preliminary data.</text>
</comment>
<proteinExistence type="predicted"/>
<dbReference type="EMBL" id="LCYC01000062">
    <property type="protein sequence ID" value="KWV70933.1"/>
    <property type="molecule type" value="Genomic_DNA"/>
</dbReference>
<gene>
    <name evidence="2" type="ORF">PFL603g_05611</name>
</gene>
<accession>A0A125QD62</accession>
<sequence length="139" mass="15181">MPFRKATKRLIPVLRNCLLVICLLYIGGSWVLAPGTPDLDEVVLKHSLGNGMSIYGARDGQGGATVGFSYRYYVHKDLGSDQEILSALASAPPFLKTKEPDVQVNNEGGTLHLVIQGEVYEYHSYALEGLGKVKVMMVL</sequence>
<reference evidence="2 3" key="1">
    <citation type="submission" date="2015-05" db="EMBL/GenBank/DDBJ databases">
        <title>A genomic and transcriptomic approach to investigate the blue pigment phenotype in Pseudomonas fluorescens.</title>
        <authorList>
            <person name="Andreani N.A."/>
            <person name="Cardazzo B."/>
        </authorList>
    </citation>
    <scope>NUCLEOTIDE SEQUENCE [LARGE SCALE GENOMIC DNA]</scope>
    <source>
        <strain evidence="2 3">Ps_40</strain>
    </source>
</reference>
<organism evidence="2 3">
    <name type="scientific">Pseudomonas fluorescens</name>
    <dbReference type="NCBI Taxonomy" id="294"/>
    <lineage>
        <taxon>Bacteria</taxon>
        <taxon>Pseudomonadati</taxon>
        <taxon>Pseudomonadota</taxon>
        <taxon>Gammaproteobacteria</taxon>
        <taxon>Pseudomonadales</taxon>
        <taxon>Pseudomonadaceae</taxon>
        <taxon>Pseudomonas</taxon>
    </lineage>
</organism>
<evidence type="ECO:0000256" key="1">
    <source>
        <dbReference type="SAM" id="Phobius"/>
    </source>
</evidence>
<dbReference type="RefSeq" id="WP_056783020.1">
    <property type="nucleotide sequence ID" value="NZ_LCYC01000062.1"/>
</dbReference>
<evidence type="ECO:0000313" key="3">
    <source>
        <dbReference type="Proteomes" id="UP000063434"/>
    </source>
</evidence>
<keyword evidence="1" id="KW-0472">Membrane</keyword>
<keyword evidence="1" id="KW-1133">Transmembrane helix</keyword>